<proteinExistence type="predicted"/>
<feature type="region of interest" description="Disordered" evidence="1">
    <location>
        <begin position="1"/>
        <end position="28"/>
    </location>
</feature>
<dbReference type="GO" id="GO:0005634">
    <property type="term" value="C:nucleus"/>
    <property type="evidence" value="ECO:0007669"/>
    <property type="project" value="TreeGrafter"/>
</dbReference>
<dbReference type="Proteomes" id="UP001056012">
    <property type="component" value="Chromosome 1"/>
</dbReference>
<name>A0A9Q8Z1B7_CURCL</name>
<dbReference type="EMBL" id="CP089274">
    <property type="protein sequence ID" value="USP74099.1"/>
    <property type="molecule type" value="Genomic_DNA"/>
</dbReference>
<dbReference type="InterPro" id="IPR051485">
    <property type="entry name" value="SR-CTD_assoc_factor"/>
</dbReference>
<dbReference type="SUPFAM" id="SSF109905">
    <property type="entry name" value="Surp module (SWAP domain)"/>
    <property type="match status" value="1"/>
</dbReference>
<feature type="region of interest" description="Disordered" evidence="1">
    <location>
        <begin position="583"/>
        <end position="691"/>
    </location>
</feature>
<dbReference type="AlphaFoldDB" id="A0A9Q8Z1B7"/>
<dbReference type="Gene3D" id="1.10.10.790">
    <property type="entry name" value="Surp module"/>
    <property type="match status" value="1"/>
</dbReference>
<evidence type="ECO:0000259" key="2">
    <source>
        <dbReference type="Pfam" id="PF01805"/>
    </source>
</evidence>
<evidence type="ECO:0000256" key="1">
    <source>
        <dbReference type="SAM" id="MobiDB-lite"/>
    </source>
</evidence>
<feature type="domain" description="SURP motif" evidence="2">
    <location>
        <begin position="288"/>
        <end position="339"/>
    </location>
</feature>
<keyword evidence="4" id="KW-1185">Reference proteome</keyword>
<evidence type="ECO:0000313" key="3">
    <source>
        <dbReference type="EMBL" id="USP74099.1"/>
    </source>
</evidence>
<protein>
    <recommendedName>
        <fullName evidence="2">SURP motif domain-containing protein</fullName>
    </recommendedName>
</protein>
<dbReference type="PANTHER" id="PTHR23140:SF0">
    <property type="entry name" value="U2 SNRNP-ASSOCIATED SURP MOTIF-CONTAINING PROTEIN"/>
    <property type="match status" value="1"/>
</dbReference>
<dbReference type="CDD" id="cd00590">
    <property type="entry name" value="RRM_SF"/>
    <property type="match status" value="1"/>
</dbReference>
<accession>A0A9Q8Z1B7</accession>
<feature type="compositionally biased region" description="Low complexity" evidence="1">
    <location>
        <begin position="623"/>
        <end position="650"/>
    </location>
</feature>
<feature type="compositionally biased region" description="Basic and acidic residues" evidence="1">
    <location>
        <begin position="12"/>
        <end position="28"/>
    </location>
</feature>
<organism evidence="3 4">
    <name type="scientific">Curvularia clavata</name>
    <dbReference type="NCBI Taxonomy" id="95742"/>
    <lineage>
        <taxon>Eukaryota</taxon>
        <taxon>Fungi</taxon>
        <taxon>Dikarya</taxon>
        <taxon>Ascomycota</taxon>
        <taxon>Pezizomycotina</taxon>
        <taxon>Dothideomycetes</taxon>
        <taxon>Pleosporomycetidae</taxon>
        <taxon>Pleosporales</taxon>
        <taxon>Pleosporineae</taxon>
        <taxon>Pleosporaceae</taxon>
        <taxon>Curvularia</taxon>
    </lineage>
</organism>
<feature type="compositionally biased region" description="Basic residues" evidence="1">
    <location>
        <begin position="67"/>
        <end position="77"/>
    </location>
</feature>
<dbReference type="OrthoDB" id="377209at2759"/>
<dbReference type="PANTHER" id="PTHR23140">
    <property type="entry name" value="RNA PROCESSING PROTEIN LD23810P"/>
    <property type="match status" value="1"/>
</dbReference>
<feature type="compositionally biased region" description="Basic and acidic residues" evidence="1">
    <location>
        <begin position="583"/>
        <end position="600"/>
    </location>
</feature>
<dbReference type="VEuPathDB" id="FungiDB:yc1106_01373"/>
<dbReference type="InterPro" id="IPR035967">
    <property type="entry name" value="SWAP/Surp_sf"/>
</dbReference>
<evidence type="ECO:0000313" key="4">
    <source>
        <dbReference type="Proteomes" id="UP001056012"/>
    </source>
</evidence>
<dbReference type="GO" id="GO:0003723">
    <property type="term" value="F:RNA binding"/>
    <property type="evidence" value="ECO:0007669"/>
    <property type="project" value="InterPro"/>
</dbReference>
<sequence length="691" mass="77073">MVRFSLGGAKADNSKAQEDSEAKAREDKKALDKLTADFEAEHGVEKNVLGDMEVDEDAENVFVPTGSKRHFTGRPRTMKSGPGTLDAGPRDGYPRLGGTPGRSAPHMPARFGAPVPTGPAALEGPRPTENVYATVVAKVSNLPPDIDPHRVEEVFADYPSLKVTQVEKIPPQGLSPKGRPSVTMKVKFDKDANPRDLVDAMNKLNDKKYLGKGYYLHLDRYLGDRSVETAQHAEPFGARWEVIEGPKGFAPPPHLGGASGKRDRPRPERKQLIVTANQPPDMATLWLVHHTIERVILGGVEFEAALMNDPKVQEDERFAWLYDQKHPVNRYYRWRMHQIVCDSSNAEIFTGQGDWVGPQDPLPDEFADHLGLFHSEEEMMDSIEDEEKEKLPYKILPVGDNYPGRVDNGHGILSPRSRVELLWLLTSLPPTTIVADDIAAISDFVVEHAGQGMDEIVHILVSNIIQPFQLTDTNPRNRPADAEAGDDARRLDARSAPLNALRIVSDVLLVTAKEAGICYKYRLAICTELIDRKVFEHLEQLPTQLEMGRITEKNYKDEINAILQVWRDEHMFDEPTLNHFDEAFNARDREREEEEQARRLAEKRKRQSNVVRRAVSTGDQDSTAGTAETAETAVAEGPAEGPAEGALAQEEAAETVMRRSEPDSIPGETAVARARRLRPKAEDMFVMDEDE</sequence>
<reference evidence="3" key="1">
    <citation type="submission" date="2021-12" db="EMBL/GenBank/DDBJ databases">
        <title>Curvularia clavata genome.</title>
        <authorList>
            <person name="Cao Y."/>
        </authorList>
    </citation>
    <scope>NUCLEOTIDE SEQUENCE</scope>
    <source>
        <strain evidence="3">Yc1106</strain>
    </source>
</reference>
<dbReference type="InterPro" id="IPR000061">
    <property type="entry name" value="Surp"/>
</dbReference>
<dbReference type="Pfam" id="PF01805">
    <property type="entry name" value="Surp"/>
    <property type="match status" value="1"/>
</dbReference>
<dbReference type="GO" id="GO:0006396">
    <property type="term" value="P:RNA processing"/>
    <property type="evidence" value="ECO:0007669"/>
    <property type="project" value="InterPro"/>
</dbReference>
<gene>
    <name evidence="3" type="ORF">yc1106_01373</name>
</gene>
<feature type="region of interest" description="Disordered" evidence="1">
    <location>
        <begin position="63"/>
        <end position="125"/>
    </location>
</feature>